<dbReference type="Pfam" id="PF02538">
    <property type="entry name" value="Hydantoinase_B"/>
    <property type="match status" value="1"/>
</dbReference>
<dbReference type="InterPro" id="IPR049517">
    <property type="entry name" value="ACX-like_C"/>
</dbReference>
<proteinExistence type="inferred from homology"/>
<evidence type="ECO:0000259" key="2">
    <source>
        <dbReference type="Pfam" id="PF01968"/>
    </source>
</evidence>
<dbReference type="GO" id="GO:0006749">
    <property type="term" value="P:glutathione metabolic process"/>
    <property type="evidence" value="ECO:0007669"/>
    <property type="project" value="TreeGrafter"/>
</dbReference>
<dbReference type="EMBL" id="WMIA01000023">
    <property type="protein sequence ID" value="MTF40198.1"/>
    <property type="molecule type" value="Genomic_DNA"/>
</dbReference>
<evidence type="ECO:0000259" key="3">
    <source>
        <dbReference type="Pfam" id="PF02538"/>
    </source>
</evidence>
<accession>A0A844GZ32</accession>
<evidence type="ECO:0000259" key="5">
    <source>
        <dbReference type="Pfam" id="PF19278"/>
    </source>
</evidence>
<dbReference type="Pfam" id="PF19278">
    <property type="entry name" value="Hydant_A_C"/>
    <property type="match status" value="1"/>
</dbReference>
<dbReference type="Pfam" id="PF05378">
    <property type="entry name" value="Hydant_A_N"/>
    <property type="match status" value="1"/>
</dbReference>
<reference evidence="6 7" key="1">
    <citation type="submission" date="2019-11" db="EMBL/GenBank/DDBJ databases">
        <title>Isolation of a new High Light Tolerant Cyanobacteria.</title>
        <authorList>
            <person name="Dobson Z."/>
            <person name="Vaughn N."/>
            <person name="Vaughn M."/>
            <person name="Fromme P."/>
            <person name="Mazor Y."/>
        </authorList>
    </citation>
    <scope>NUCLEOTIDE SEQUENCE [LARGE SCALE GENOMIC DNA]</scope>
    <source>
        <strain evidence="6 7">0216</strain>
    </source>
</reference>
<dbReference type="RefSeq" id="WP_155084461.1">
    <property type="nucleotide sequence ID" value="NZ_WMIA01000023.1"/>
</dbReference>
<comment type="similarity">
    <text evidence="1">Belongs to the oxoprolinase family.</text>
</comment>
<dbReference type="InterPro" id="IPR003692">
    <property type="entry name" value="Hydantoinase_B"/>
</dbReference>
<dbReference type="Pfam" id="PF01968">
    <property type="entry name" value="Hydantoinase_A"/>
    <property type="match status" value="1"/>
</dbReference>
<dbReference type="GO" id="GO:0005829">
    <property type="term" value="C:cytosol"/>
    <property type="evidence" value="ECO:0007669"/>
    <property type="project" value="TreeGrafter"/>
</dbReference>
<evidence type="ECO:0000259" key="4">
    <source>
        <dbReference type="Pfam" id="PF05378"/>
    </source>
</evidence>
<dbReference type="InterPro" id="IPR045079">
    <property type="entry name" value="Oxoprolinase-like"/>
</dbReference>
<dbReference type="PANTHER" id="PTHR11365:SF23">
    <property type="entry name" value="HYPOTHETICAL 5-OXOPROLINASE (EUROFUNG)-RELATED"/>
    <property type="match status" value="1"/>
</dbReference>
<evidence type="ECO:0000313" key="7">
    <source>
        <dbReference type="Proteomes" id="UP000437131"/>
    </source>
</evidence>
<dbReference type="AlphaFoldDB" id="A0A844GZ32"/>
<feature type="domain" description="Hydantoinase/oxoprolinase N-terminal" evidence="4">
    <location>
        <begin position="13"/>
        <end position="191"/>
    </location>
</feature>
<comment type="caution">
    <text evidence="6">The sequence shown here is derived from an EMBL/GenBank/DDBJ whole genome shotgun (WGS) entry which is preliminary data.</text>
</comment>
<feature type="domain" description="Acetophenone carboxylase-like C-terminal" evidence="5">
    <location>
        <begin position="515"/>
        <end position="676"/>
    </location>
</feature>
<gene>
    <name evidence="6" type="ORF">GGC33_14850</name>
</gene>
<dbReference type="GO" id="GO:0017168">
    <property type="term" value="F:5-oxoprolinase (ATP-hydrolyzing) activity"/>
    <property type="evidence" value="ECO:0007669"/>
    <property type="project" value="TreeGrafter"/>
</dbReference>
<evidence type="ECO:0000256" key="1">
    <source>
        <dbReference type="ARBA" id="ARBA00010403"/>
    </source>
</evidence>
<dbReference type="InterPro" id="IPR002821">
    <property type="entry name" value="Hydantoinase_A"/>
</dbReference>
<name>A0A844GZ32_9CHRO</name>
<protein>
    <submittedName>
        <fullName evidence="6">5-oxoprolinase</fullName>
    </submittedName>
</protein>
<dbReference type="Proteomes" id="UP000437131">
    <property type="component" value="Unassembled WGS sequence"/>
</dbReference>
<feature type="domain" description="Hydantoinase B/oxoprolinase" evidence="3">
    <location>
        <begin position="703"/>
        <end position="1208"/>
    </location>
</feature>
<dbReference type="PANTHER" id="PTHR11365">
    <property type="entry name" value="5-OXOPROLINASE RELATED"/>
    <property type="match status" value="1"/>
</dbReference>
<organism evidence="6 7">
    <name type="scientific">Cyanobacterium aponinum 0216</name>
    <dbReference type="NCBI Taxonomy" id="2676140"/>
    <lineage>
        <taxon>Bacteria</taxon>
        <taxon>Bacillati</taxon>
        <taxon>Cyanobacteriota</taxon>
        <taxon>Cyanophyceae</taxon>
        <taxon>Oscillatoriophycideae</taxon>
        <taxon>Chroococcales</taxon>
        <taxon>Geminocystaceae</taxon>
        <taxon>Cyanobacterium</taxon>
    </lineage>
</organism>
<sequence>MNNPRLKKRKWQFWIDRGGTFTDIVALTPDKNIITHKLLSENPEHYQSAPIEGIRQILNIPQGQPLPLEEIEVIKMGTTVATNALLERKGEPVILVINQGFKDALRIGYQNRPDIFARHIILPEMLYQDAIEVQGRFSATGEELQPLNLPQIEKDLQQSYDKGFRSCAIVLLHSYRYPDHELQIGAIASKIGYTQISLSHQTSNLMKLVSRGDTTVVDAYLSPVLQRYIQQVKNNLAHEKQSLPQLMFMQSNGGLVDSKYFQGKDSILSGPAGGIVGAVKTSQQAGFNKIITFDMGGTSTDVAHYAGEYERNFETEVAGVRICTPMMAIHTVAAGGGSICHFDGERYRVGPESAGANPGPVCYGKGDKLTITDCNLLLGKIQGNFFPKVFGKNANQPLNLSLVEKQFQQLKATIKTERKIEEIAQGFLTIAIEIMANAIKKISLQKGYDVSEYALCCFGGAGGQHACLIAENLGMKTIIIHPFAGVLSAYGIGLAEIIIIKEKSLNLNFNLDVIEDIKKEYQLLEIKAKKDLEKQINEESNRYQINSKIYLKYQGTDFSLPINFNENYQIITEEFNQIHKQRYGFILPEKQLTIEKISLELISPTYQQNHQLLNHKINSHSQPITTVKMYSKNQWHDTPVYERNNLSINQKIIGPALIIESTGTNIIEKGWQGEINHNGHLILTYLESQSSLNINYQDIAKPDPILLEIFNNLFRFIAEEMGITLQNTSYSVNIKERLDFSCAIFDSQGELVANAPHIPVHLGSMSESVKALIKDEKITIEKGDVYLTNNPYNGGTHLPDITAITPVFINDSSQPNFYVASRGHHADIGGITPASMPSNSTNIEEEGILIDNFCLIKNSQLQEQELQILLTNHAYPVRYYQQNLADLKAQIAANEKGVKELINLVNKYSLTTVNSYMQFVQDNAEKCVKKAIKNLRNGTYTINLDNGAKIKTKITINQENLTADIDFTGTSAQQNNNFNAPASITKAVVLYVFRTLVDDDIPLNAGCLKPLNIIIPEGCLLNPKYPCAVVAGNVETSQNIADCLYGALGIMANSQGTMNNFTFGNREYQYYETICGGSGAGYNHNGTDAIQVHMTNSRLTDVEVLETRYPVRVEEFKIRENSGGKGKYRGGNGVIRAIRFLQPMSAGILSSRRVIFSQGLEGGEKGKKGVNYIIKNNKEKQLLLSNDSVNIDINDVFVIKTPGGGGFGFVN</sequence>
<evidence type="ECO:0000313" key="6">
    <source>
        <dbReference type="EMBL" id="MTF40198.1"/>
    </source>
</evidence>
<dbReference type="InterPro" id="IPR008040">
    <property type="entry name" value="Hydant_A_N"/>
</dbReference>
<feature type="domain" description="Hydantoinase A/oxoprolinase" evidence="2">
    <location>
        <begin position="211"/>
        <end position="498"/>
    </location>
</feature>